<protein>
    <recommendedName>
        <fullName evidence="14">Aspartokinase</fullName>
        <ecNumber evidence="14">2.7.2.4</ecNumber>
    </recommendedName>
</protein>
<keyword evidence="7 13" id="KW-0547">Nucleotide-binding</keyword>
<comment type="catalytic activity">
    <reaction evidence="12 14">
        <text>L-aspartate + ATP = 4-phospho-L-aspartate + ADP</text>
        <dbReference type="Rhea" id="RHEA:23776"/>
        <dbReference type="ChEBI" id="CHEBI:29991"/>
        <dbReference type="ChEBI" id="CHEBI:30616"/>
        <dbReference type="ChEBI" id="CHEBI:57535"/>
        <dbReference type="ChEBI" id="CHEBI:456216"/>
        <dbReference type="EC" id="2.7.2.4"/>
    </reaction>
</comment>
<comment type="similarity">
    <text evidence="5 14">Belongs to the aspartokinase family.</text>
</comment>
<feature type="domain" description="ACT" evidence="16">
    <location>
        <begin position="416"/>
        <end position="478"/>
    </location>
</feature>
<dbReference type="GO" id="GO:0009090">
    <property type="term" value="P:homoserine biosynthetic process"/>
    <property type="evidence" value="ECO:0007669"/>
    <property type="project" value="TreeGrafter"/>
</dbReference>
<dbReference type="Pfam" id="PF00696">
    <property type="entry name" value="AA_kinase"/>
    <property type="match status" value="1"/>
</dbReference>
<dbReference type="PROSITE" id="PS00324">
    <property type="entry name" value="ASPARTOKINASE"/>
    <property type="match status" value="1"/>
</dbReference>
<keyword evidence="15" id="KW-0028">Amino-acid biosynthesis</keyword>
<reference evidence="17 18" key="2">
    <citation type="submission" date="2009-02" db="EMBL/GenBank/DDBJ databases">
        <title>Draft genome sequence of Blautia hydrogenotrophica DSM 10507 (Ruminococcus hydrogenotrophicus DSM 10507).</title>
        <authorList>
            <person name="Sudarsanam P."/>
            <person name="Ley R."/>
            <person name="Guruge J."/>
            <person name="Turnbaugh P.J."/>
            <person name="Mahowald M."/>
            <person name="Liep D."/>
            <person name="Gordon J."/>
        </authorList>
    </citation>
    <scope>NUCLEOTIDE SEQUENCE [LARGE SCALE GENOMIC DNA]</scope>
    <source>
        <strain evidence="18">DSM 10507 / JCM 14656 / S5a33</strain>
    </source>
</reference>
<keyword evidence="11" id="KW-0457">Lysine biosynthesis</keyword>
<evidence type="ECO:0000256" key="13">
    <source>
        <dbReference type="PIRSR" id="PIRSR000726-1"/>
    </source>
</evidence>
<dbReference type="FunFam" id="3.30.2130.10:FF:000001">
    <property type="entry name" value="Bifunctional aspartokinase/homoserine dehydrogenase"/>
    <property type="match status" value="1"/>
</dbReference>
<dbReference type="EC" id="2.7.2.4" evidence="14"/>
<comment type="pathway">
    <text evidence="3 15">Amino-acid biosynthesis; L-methionine biosynthesis via de novo pathway; L-homoserine from L-aspartate: step 1/3.</text>
</comment>
<dbReference type="InterPro" id="IPR045865">
    <property type="entry name" value="ACT-like_dom_sf"/>
</dbReference>
<dbReference type="GO" id="GO:0009089">
    <property type="term" value="P:lysine biosynthetic process via diaminopimelate"/>
    <property type="evidence" value="ECO:0007669"/>
    <property type="project" value="UniProtKB-UniPathway"/>
</dbReference>
<dbReference type="Proteomes" id="UP000003100">
    <property type="component" value="Unassembled WGS sequence"/>
</dbReference>
<dbReference type="InterPro" id="IPR001048">
    <property type="entry name" value="Asp/Glu/Uridylate_kinase"/>
</dbReference>
<proteinExistence type="inferred from homology"/>
<evidence type="ECO:0000256" key="2">
    <source>
        <dbReference type="ARBA" id="ARBA00004766"/>
    </source>
</evidence>
<feature type="binding site" evidence="13">
    <location>
        <begin position="246"/>
        <end position="247"/>
    </location>
    <ligand>
        <name>ATP</name>
        <dbReference type="ChEBI" id="CHEBI:30616"/>
    </ligand>
</feature>
<organism evidence="17 18">
    <name type="scientific">Blautia hydrogenotrophica (strain DSM 10507 / JCM 14656 / S5a33)</name>
    <name type="common">Ruminococcus hydrogenotrophicus</name>
    <dbReference type="NCBI Taxonomy" id="476272"/>
    <lineage>
        <taxon>Bacteria</taxon>
        <taxon>Bacillati</taxon>
        <taxon>Bacillota</taxon>
        <taxon>Clostridia</taxon>
        <taxon>Lachnospirales</taxon>
        <taxon>Lachnospiraceae</taxon>
        <taxon>Blautia</taxon>
    </lineage>
</organism>
<dbReference type="InterPro" id="IPR018042">
    <property type="entry name" value="Aspartate_kinase_CS"/>
</dbReference>
<evidence type="ECO:0000313" key="17">
    <source>
        <dbReference type="EMBL" id="EEG49031.1"/>
    </source>
</evidence>
<evidence type="ECO:0000256" key="5">
    <source>
        <dbReference type="ARBA" id="ARBA00010122"/>
    </source>
</evidence>
<dbReference type="InterPro" id="IPR002912">
    <property type="entry name" value="ACT_dom"/>
</dbReference>
<dbReference type="NCBIfam" id="NF006540">
    <property type="entry name" value="PRK09034.1"/>
    <property type="match status" value="1"/>
</dbReference>
<keyword evidence="6 14" id="KW-0808">Transferase</keyword>
<dbReference type="HOGENOM" id="CLU_009116_6_2_9"/>
<feature type="binding site" evidence="13">
    <location>
        <begin position="46"/>
        <end position="49"/>
    </location>
    <ligand>
        <name>ATP</name>
        <dbReference type="ChEBI" id="CHEBI:30616"/>
    </ligand>
</feature>
<evidence type="ECO:0000256" key="10">
    <source>
        <dbReference type="ARBA" id="ARBA00022915"/>
    </source>
</evidence>
<comment type="function">
    <text evidence="1">Catalyzes the phosphorylation of the beta-carboxyl group of aspartic acid with ATP to yield 4-phospho-L-aspartate, which is involved in the branched biosynthetic pathway leading to the biosynthesis of amino acids threonine, isoleucine and methionine.</text>
</comment>
<evidence type="ECO:0000256" key="4">
    <source>
        <dbReference type="ARBA" id="ARBA00005139"/>
    </source>
</evidence>
<keyword evidence="10" id="KW-0220">Diaminopimelate biosynthesis</keyword>
<dbReference type="GO" id="GO:0009088">
    <property type="term" value="P:threonine biosynthetic process"/>
    <property type="evidence" value="ECO:0007669"/>
    <property type="project" value="UniProtKB-UniPathway"/>
</dbReference>
<evidence type="ECO:0000256" key="14">
    <source>
        <dbReference type="RuleBase" id="RU003448"/>
    </source>
</evidence>
<evidence type="ECO:0000256" key="1">
    <source>
        <dbReference type="ARBA" id="ARBA00003121"/>
    </source>
</evidence>
<dbReference type="GO" id="GO:0004072">
    <property type="term" value="F:aspartate kinase activity"/>
    <property type="evidence" value="ECO:0007669"/>
    <property type="project" value="UniProtKB-EC"/>
</dbReference>
<dbReference type="SUPFAM" id="SSF55021">
    <property type="entry name" value="ACT-like"/>
    <property type="match status" value="2"/>
</dbReference>
<feature type="binding site" evidence="13">
    <location>
        <position position="257"/>
    </location>
    <ligand>
        <name>ATP</name>
        <dbReference type="ChEBI" id="CHEBI:30616"/>
    </ligand>
</feature>
<dbReference type="PROSITE" id="PS51671">
    <property type="entry name" value="ACT"/>
    <property type="match status" value="1"/>
</dbReference>
<dbReference type="InterPro" id="IPR054352">
    <property type="entry name" value="ACT_Aspartokinase"/>
</dbReference>
<dbReference type="GO" id="GO:0005829">
    <property type="term" value="C:cytosol"/>
    <property type="evidence" value="ECO:0007669"/>
    <property type="project" value="TreeGrafter"/>
</dbReference>
<dbReference type="PANTHER" id="PTHR21499">
    <property type="entry name" value="ASPARTATE KINASE"/>
    <property type="match status" value="1"/>
</dbReference>
<dbReference type="Gene3D" id="3.40.1160.10">
    <property type="entry name" value="Acetylglutamate kinase-like"/>
    <property type="match status" value="1"/>
</dbReference>
<dbReference type="InterPro" id="IPR001341">
    <property type="entry name" value="Asp_kinase"/>
</dbReference>
<dbReference type="PIRSF" id="PIRSF000726">
    <property type="entry name" value="Asp_kin"/>
    <property type="match status" value="1"/>
</dbReference>
<dbReference type="InterPro" id="IPR005260">
    <property type="entry name" value="Asp_kin_monofn"/>
</dbReference>
<dbReference type="Pfam" id="PF22468">
    <property type="entry name" value="ACT_9"/>
    <property type="match status" value="1"/>
</dbReference>
<feature type="binding site" evidence="13">
    <location>
        <position position="155"/>
    </location>
    <ligand>
        <name>substrate</name>
    </ligand>
</feature>
<dbReference type="AlphaFoldDB" id="C0CMH9"/>
<dbReference type="NCBIfam" id="TIGR00657">
    <property type="entry name" value="asp_kinases"/>
    <property type="match status" value="1"/>
</dbReference>
<evidence type="ECO:0000256" key="9">
    <source>
        <dbReference type="ARBA" id="ARBA00022840"/>
    </source>
</evidence>
<dbReference type="GO" id="GO:0019877">
    <property type="term" value="P:diaminopimelate biosynthetic process"/>
    <property type="evidence" value="ECO:0007669"/>
    <property type="project" value="UniProtKB-KW"/>
</dbReference>
<reference evidence="17 18" key="1">
    <citation type="submission" date="2009-01" db="EMBL/GenBank/DDBJ databases">
        <authorList>
            <person name="Fulton L."/>
            <person name="Clifton S."/>
            <person name="Fulton B."/>
            <person name="Xu J."/>
            <person name="Minx P."/>
            <person name="Pepin K.H."/>
            <person name="Johnson M."/>
            <person name="Bhonagiri V."/>
            <person name="Nash W.E."/>
            <person name="Mardis E.R."/>
            <person name="Wilson R.K."/>
        </authorList>
    </citation>
    <scope>NUCLEOTIDE SEQUENCE [LARGE SCALE GENOMIC DNA]</scope>
    <source>
        <strain evidence="18">DSM 10507 / JCM 14656 / S5a33</strain>
    </source>
</reference>
<feature type="binding site" evidence="13">
    <location>
        <position position="90"/>
    </location>
    <ligand>
        <name>substrate</name>
    </ligand>
</feature>
<evidence type="ECO:0000256" key="8">
    <source>
        <dbReference type="ARBA" id="ARBA00022777"/>
    </source>
</evidence>
<dbReference type="GO" id="GO:0005524">
    <property type="term" value="F:ATP binding"/>
    <property type="evidence" value="ECO:0007669"/>
    <property type="project" value="UniProtKB-KW"/>
</dbReference>
<sequence>MRRKLRAKVKNDLSRNFYWTFSMETTKIDLFRRDEEEPKKMRKVVKFGGSSLANAQQFKKVGDIIHSDASRRYVVPSAPGKRYSDDVKVTDMLYGCYALAAAGKEFANELKVIKERYNEIIDGLELNMSLDEEFQVIEENFKNKAGEDYAASRGEYLNGKIMAVYLGYEFVDPSEGICFDENGNFLAEKTQELMGKRLSVCENAVVPGFYGAKPDGTIKTFSRGGSDVTGSIVASAIHADLYENWTDVSGFLITDPRIVKDPESIETITYRELRELSYMGATVLHEDAIFPVRKEGIPINIKNTNAPQDPGTMIVESTCKKPKYTITGIAGKKGFCSINIEKSMMNSEIGFGRKVLEAFENCGVSFEHMPSGIDTLTVYVHQEEFEDKEQQVIAAIHRAVQPDFVEMESDLALLAVVGRGMKSSSGTAGKIFEALAKEKVNVKMIDQGSSELNIIIGIEDRDFNTAIKAIYRAFVENK</sequence>
<dbReference type="eggNOG" id="COG0527">
    <property type="taxonomic scope" value="Bacteria"/>
</dbReference>
<dbReference type="CDD" id="cd04916">
    <property type="entry name" value="ACT_AKiii-YclM-BS_2"/>
    <property type="match status" value="1"/>
</dbReference>
<evidence type="ECO:0000256" key="3">
    <source>
        <dbReference type="ARBA" id="ARBA00004986"/>
    </source>
</evidence>
<dbReference type="Gene3D" id="3.30.2130.10">
    <property type="entry name" value="VC0802-like"/>
    <property type="match status" value="1"/>
</dbReference>
<dbReference type="UniPathway" id="UPA00051">
    <property type="reaction ID" value="UER00462"/>
</dbReference>
<dbReference type="InterPro" id="IPR036393">
    <property type="entry name" value="AceGlu_kinase-like_sf"/>
</dbReference>
<comment type="pathway">
    <text evidence="4 15">Amino-acid biosynthesis; L-threonine biosynthesis; L-threonine from L-aspartate: step 1/5.</text>
</comment>
<gene>
    <name evidence="17" type="ORF">RUMHYD_02064</name>
</gene>
<dbReference type="EMBL" id="ACBZ01000108">
    <property type="protein sequence ID" value="EEG49031.1"/>
    <property type="molecule type" value="Genomic_DNA"/>
</dbReference>
<evidence type="ECO:0000313" key="18">
    <source>
        <dbReference type="Proteomes" id="UP000003100"/>
    </source>
</evidence>
<evidence type="ECO:0000256" key="15">
    <source>
        <dbReference type="RuleBase" id="RU004249"/>
    </source>
</evidence>
<dbReference type="UniPathway" id="UPA00050">
    <property type="reaction ID" value="UER00461"/>
</dbReference>
<evidence type="ECO:0000256" key="7">
    <source>
        <dbReference type="ARBA" id="ARBA00022741"/>
    </source>
</evidence>
<dbReference type="PANTHER" id="PTHR21499:SF67">
    <property type="entry name" value="ASPARTOKINASE 3"/>
    <property type="match status" value="1"/>
</dbReference>
<evidence type="ECO:0000259" key="16">
    <source>
        <dbReference type="PROSITE" id="PS51671"/>
    </source>
</evidence>
<evidence type="ECO:0000256" key="11">
    <source>
        <dbReference type="ARBA" id="ARBA00023154"/>
    </source>
</evidence>
<dbReference type="SUPFAM" id="SSF53633">
    <property type="entry name" value="Carbamate kinase-like"/>
    <property type="match status" value="1"/>
</dbReference>
<comment type="pathway">
    <text evidence="2 15">Amino-acid biosynthesis; L-lysine biosynthesis via DAP pathway; (S)-tetrahydrodipicolinate from L-aspartate: step 1/4.</text>
</comment>
<dbReference type="UniPathway" id="UPA00034">
    <property type="reaction ID" value="UER00015"/>
</dbReference>
<keyword evidence="18" id="KW-1185">Reference proteome</keyword>
<dbReference type="PATRIC" id="fig|476272.21.peg.1493"/>
<name>C0CMH9_BLAHS</name>
<keyword evidence="9 13" id="KW-0067">ATP-binding</keyword>
<evidence type="ECO:0000256" key="12">
    <source>
        <dbReference type="ARBA" id="ARBA00047872"/>
    </source>
</evidence>
<accession>C0CMH9</accession>
<evidence type="ECO:0000256" key="6">
    <source>
        <dbReference type="ARBA" id="ARBA00022679"/>
    </source>
</evidence>
<keyword evidence="8 14" id="KW-0418">Kinase</keyword>
<dbReference type="CDD" id="cd04911">
    <property type="entry name" value="ACT_AKiii-YclM-BS_1"/>
    <property type="match status" value="1"/>
</dbReference>